<evidence type="ECO:0000256" key="2">
    <source>
        <dbReference type="ARBA" id="ARBA00010072"/>
    </source>
</evidence>
<comment type="subunit">
    <text evidence="10">The HisPMQJ complex is composed of two ATP-binding proteins (HisP), two transmembrane proteins (HisM and HisQ) and a solute-binding protein (HisJ). The HisPMQ-ArgT complex is composed of two ATP-binding proteins (HisP), two transmembrane proteins (HisM and HisQ) and a solute-binding protein (ArgT).</text>
</comment>
<feature type="region of interest" description="Disordered" evidence="12">
    <location>
        <begin position="72"/>
        <end position="103"/>
    </location>
</feature>
<evidence type="ECO:0000256" key="6">
    <source>
        <dbReference type="ARBA" id="ARBA00022692"/>
    </source>
</evidence>
<dbReference type="EMBL" id="CP000124">
    <property type="protein sequence ID" value="ABA51103.1"/>
    <property type="molecule type" value="Genomic_DNA"/>
</dbReference>
<evidence type="ECO:0000256" key="1">
    <source>
        <dbReference type="ARBA" id="ARBA00004429"/>
    </source>
</evidence>
<evidence type="ECO:0000256" key="4">
    <source>
        <dbReference type="ARBA" id="ARBA00022475"/>
    </source>
</evidence>
<feature type="region of interest" description="Disordered" evidence="12">
    <location>
        <begin position="167"/>
        <end position="238"/>
    </location>
</feature>
<sequence length="516" mass="57505">MRAARGGIGAILQCSIARHRHLSGFFSLATIRVKAARPCVRRSHHDHGDKRVSIRLWPAHLGGHRADDRAVGAVARGGGAARPRRRGREALAQSRAARDRDGLHDAHSLGARSRADAAAVLQHPDLAQSVHRSDELGSDRYRSVRRRRADARVHLRRVLHRNLSRRVPRGAARPARGGQRVRDERDARVRANHVSADDALRAAGHRQQLAGAREGDRARVDHRSGRRRQGRAGRGQEHVQHVLLHSRRGAHLPGDHDGLQSRAQATRETLFHRREARGTMIEILQEFGRAFLYWDGQRMSGLAVTLWLLVASLGAGFVCAVPLAVARVSKNRWLSTPVRFYTYVFRGTPLYVQLLLLYTGMYSLAFVREHAWLDAFFRSGFHCAILAFALNTCAYTTEIFAGAIRAIAHGEVEAARAYGMSPFTMYRRVILPSSLRRALPLYSNEVILMLHATTVAFTATVPDILKVARDANSATYMAFQSFGIAALIYLAVSFALVAAFRRAERHWLAYLAAGRH</sequence>
<evidence type="ECO:0000256" key="7">
    <source>
        <dbReference type="ARBA" id="ARBA00022989"/>
    </source>
</evidence>
<keyword evidence="4" id="KW-1003">Cell membrane</keyword>
<feature type="transmembrane region" description="Helical" evidence="11">
    <location>
        <begin position="306"/>
        <end position="328"/>
    </location>
</feature>
<dbReference type="PANTHER" id="PTHR30450">
    <property type="entry name" value="ABC TRANSPORTER PERMEASE"/>
    <property type="match status" value="1"/>
</dbReference>
<name>Q3JQB7_BURP1</name>
<dbReference type="FunFam" id="1.10.3720.10:FF:000012">
    <property type="entry name" value="Histidine ABC transporter permease HisM"/>
    <property type="match status" value="1"/>
</dbReference>
<feature type="compositionally biased region" description="Basic and acidic residues" evidence="12">
    <location>
        <begin position="180"/>
        <end position="200"/>
    </location>
</feature>
<feature type="transmembrane region" description="Helical" evidence="11">
    <location>
        <begin position="477"/>
        <end position="500"/>
    </location>
</feature>
<gene>
    <name evidence="14" type="primary">hisM</name>
    <name evidence="14" type="ordered locus">BURPS1710b_2852</name>
</gene>
<dbReference type="GO" id="GO:0006865">
    <property type="term" value="P:amino acid transport"/>
    <property type="evidence" value="ECO:0007669"/>
    <property type="project" value="TreeGrafter"/>
</dbReference>
<evidence type="ECO:0000256" key="12">
    <source>
        <dbReference type="SAM" id="MobiDB-lite"/>
    </source>
</evidence>
<feature type="transmembrane region" description="Helical" evidence="11">
    <location>
        <begin position="446"/>
        <end position="465"/>
    </location>
</feature>
<dbReference type="PANTHER" id="PTHR30450:SF5">
    <property type="entry name" value="HISTIDINE TRANSPORT SYSTEM PERMEASE PROTEIN HISM"/>
    <property type="match status" value="1"/>
</dbReference>
<dbReference type="KEGG" id="bpm:BURPS1710b_2852"/>
<keyword evidence="8 11" id="KW-0472">Membrane</keyword>
<dbReference type="PROSITE" id="PS50928">
    <property type="entry name" value="ABC_TM1"/>
    <property type="match status" value="1"/>
</dbReference>
<keyword evidence="3 11" id="KW-0813">Transport</keyword>
<evidence type="ECO:0000313" key="15">
    <source>
        <dbReference type="Proteomes" id="UP000002700"/>
    </source>
</evidence>
<feature type="compositionally biased region" description="Low complexity" evidence="12">
    <location>
        <begin position="169"/>
        <end position="178"/>
    </location>
</feature>
<dbReference type="EnsemblBacteria" id="ABA51103">
    <property type="protein sequence ID" value="ABA51103"/>
    <property type="gene ID" value="BURPS1710b_2852"/>
</dbReference>
<dbReference type="CDD" id="cd06261">
    <property type="entry name" value="TM_PBP2"/>
    <property type="match status" value="1"/>
</dbReference>
<dbReference type="NCBIfam" id="NF011651">
    <property type="entry name" value="PRK15069.1"/>
    <property type="match status" value="1"/>
</dbReference>
<dbReference type="Pfam" id="PF00528">
    <property type="entry name" value="BPD_transp_1"/>
    <property type="match status" value="1"/>
</dbReference>
<evidence type="ECO:0000256" key="9">
    <source>
        <dbReference type="ARBA" id="ARBA00039779"/>
    </source>
</evidence>
<evidence type="ECO:0000256" key="10">
    <source>
        <dbReference type="ARBA" id="ARBA00046835"/>
    </source>
</evidence>
<dbReference type="HOGENOM" id="CLU_029019_0_0_4"/>
<dbReference type="GO" id="GO:0022857">
    <property type="term" value="F:transmembrane transporter activity"/>
    <property type="evidence" value="ECO:0007669"/>
    <property type="project" value="InterPro"/>
</dbReference>
<evidence type="ECO:0000256" key="3">
    <source>
        <dbReference type="ARBA" id="ARBA00022448"/>
    </source>
</evidence>
<keyword evidence="6 11" id="KW-0812">Transmembrane</keyword>
<evidence type="ECO:0000256" key="5">
    <source>
        <dbReference type="ARBA" id="ARBA00022519"/>
    </source>
</evidence>
<dbReference type="GO" id="GO:0043190">
    <property type="term" value="C:ATP-binding cassette (ABC) transporter complex"/>
    <property type="evidence" value="ECO:0007669"/>
    <property type="project" value="InterPro"/>
</dbReference>
<evidence type="ECO:0000313" key="14">
    <source>
        <dbReference type="EMBL" id="ABA51103.1"/>
    </source>
</evidence>
<dbReference type="InterPro" id="IPR010065">
    <property type="entry name" value="AA_ABC_transptr_permease_3TM"/>
</dbReference>
<organism evidence="14 15">
    <name type="scientific">Burkholderia pseudomallei (strain 1710b)</name>
    <dbReference type="NCBI Taxonomy" id="320372"/>
    <lineage>
        <taxon>Bacteria</taxon>
        <taxon>Pseudomonadati</taxon>
        <taxon>Pseudomonadota</taxon>
        <taxon>Betaproteobacteria</taxon>
        <taxon>Burkholderiales</taxon>
        <taxon>Burkholderiaceae</taxon>
        <taxon>Burkholderia</taxon>
        <taxon>pseudomallei group</taxon>
    </lineage>
</organism>
<protein>
    <recommendedName>
        <fullName evidence="9">Histidine/lysine/arginine/ornithine transport system permease protein HisM</fullName>
    </recommendedName>
</protein>
<dbReference type="Proteomes" id="UP000002700">
    <property type="component" value="Chromosome I"/>
</dbReference>
<reference evidence="14 15" key="1">
    <citation type="submission" date="2005-09" db="EMBL/GenBank/DDBJ databases">
        <authorList>
            <person name="Woods D.E."/>
            <person name="Nierman W.C."/>
        </authorList>
    </citation>
    <scope>NUCLEOTIDE SEQUENCE [LARGE SCALE GENOMIC DNA]</scope>
    <source>
        <strain evidence="14 15">1710b</strain>
    </source>
</reference>
<keyword evidence="5" id="KW-0997">Cell inner membrane</keyword>
<dbReference type="AlphaFoldDB" id="Q3JQB7"/>
<evidence type="ECO:0000256" key="11">
    <source>
        <dbReference type="RuleBase" id="RU363032"/>
    </source>
</evidence>
<evidence type="ECO:0000256" key="8">
    <source>
        <dbReference type="ARBA" id="ARBA00023136"/>
    </source>
</evidence>
<comment type="subcellular location">
    <subcellularLocation>
        <location evidence="1">Cell inner membrane</location>
        <topology evidence="1">Multi-pass membrane protein</topology>
    </subcellularLocation>
    <subcellularLocation>
        <location evidence="11">Cell membrane</location>
        <topology evidence="11">Multi-pass membrane protein</topology>
    </subcellularLocation>
</comment>
<accession>Q3JQB7</accession>
<comment type="similarity">
    <text evidence="2">Belongs to the binding-protein-dependent transport system permease family. HisMQ subfamily.</text>
</comment>
<dbReference type="InterPro" id="IPR000515">
    <property type="entry name" value="MetI-like"/>
</dbReference>
<feature type="domain" description="ABC transmembrane type-1" evidence="13">
    <location>
        <begin position="302"/>
        <end position="500"/>
    </location>
</feature>
<dbReference type="InterPro" id="IPR051322">
    <property type="entry name" value="AA_ABC_Transporter_Permease"/>
</dbReference>
<proteinExistence type="inferred from homology"/>
<feature type="compositionally biased region" description="Basic and acidic residues" evidence="12">
    <location>
        <begin position="213"/>
        <end position="223"/>
    </location>
</feature>
<dbReference type="InterPro" id="IPR035906">
    <property type="entry name" value="MetI-like_sf"/>
</dbReference>
<dbReference type="NCBIfam" id="TIGR01726">
    <property type="entry name" value="HEQRo_perm_3TM"/>
    <property type="match status" value="1"/>
</dbReference>
<dbReference type="SUPFAM" id="SSF161098">
    <property type="entry name" value="MetI-like"/>
    <property type="match status" value="1"/>
</dbReference>
<keyword evidence="7 11" id="KW-1133">Transmembrane helix</keyword>
<dbReference type="Gene3D" id="1.10.3720.10">
    <property type="entry name" value="MetI-like"/>
    <property type="match status" value="1"/>
</dbReference>
<feature type="transmembrane region" description="Helical" evidence="11">
    <location>
        <begin position="348"/>
        <end position="367"/>
    </location>
</feature>
<evidence type="ECO:0000259" key="13">
    <source>
        <dbReference type="PROSITE" id="PS50928"/>
    </source>
</evidence>